<dbReference type="Gene3D" id="3.90.1150.10">
    <property type="entry name" value="Aspartate Aminotransferase, domain 1"/>
    <property type="match status" value="1"/>
</dbReference>
<accession>A0ABD6CGE4</accession>
<protein>
    <submittedName>
        <fullName evidence="2">DegT/DnrJ/EryC1/StrS family aminotransferase</fullName>
    </submittedName>
</protein>
<comment type="caution">
    <text evidence="2">The sequence shown here is derived from an EMBL/GenBank/DDBJ whole genome shotgun (WGS) entry which is preliminary data.</text>
</comment>
<dbReference type="CDD" id="cd00616">
    <property type="entry name" value="AHBA_syn"/>
    <property type="match status" value="1"/>
</dbReference>
<dbReference type="InterPro" id="IPR000653">
    <property type="entry name" value="DegT/StrS_aminotransferase"/>
</dbReference>
<dbReference type="AlphaFoldDB" id="A0ABD6CGE4"/>
<keyword evidence="3" id="KW-1185">Reference proteome</keyword>
<dbReference type="RefSeq" id="WP_247381396.1">
    <property type="nucleotide sequence ID" value="NZ_JALLGV010000010.1"/>
</dbReference>
<dbReference type="PANTHER" id="PTHR30244">
    <property type="entry name" value="TRANSAMINASE"/>
    <property type="match status" value="1"/>
</dbReference>
<dbReference type="InterPro" id="IPR015421">
    <property type="entry name" value="PyrdxlP-dep_Trfase_major"/>
</dbReference>
<dbReference type="Proteomes" id="UP001597119">
    <property type="component" value="Unassembled WGS sequence"/>
</dbReference>
<keyword evidence="2" id="KW-0032">Aminotransferase</keyword>
<name>A0ABD6CGE4_9EURY</name>
<dbReference type="EMBL" id="JBHUDJ010000011">
    <property type="protein sequence ID" value="MFD1588394.1"/>
    <property type="molecule type" value="Genomic_DNA"/>
</dbReference>
<dbReference type="Gene3D" id="3.40.640.10">
    <property type="entry name" value="Type I PLP-dependent aspartate aminotransferase-like (Major domain)"/>
    <property type="match status" value="1"/>
</dbReference>
<gene>
    <name evidence="2" type="ORF">ACFR9U_15535</name>
</gene>
<dbReference type="InterPro" id="IPR015422">
    <property type="entry name" value="PyrdxlP-dep_Trfase_small"/>
</dbReference>
<evidence type="ECO:0000313" key="2">
    <source>
        <dbReference type="EMBL" id="MFD1588394.1"/>
    </source>
</evidence>
<dbReference type="PIRSF" id="PIRSF000390">
    <property type="entry name" value="PLP_StrS"/>
    <property type="match status" value="1"/>
</dbReference>
<evidence type="ECO:0000313" key="3">
    <source>
        <dbReference type="Proteomes" id="UP001597119"/>
    </source>
</evidence>
<dbReference type="SUPFAM" id="SSF53383">
    <property type="entry name" value="PLP-dependent transferases"/>
    <property type="match status" value="1"/>
</dbReference>
<evidence type="ECO:0000256" key="1">
    <source>
        <dbReference type="RuleBase" id="RU004508"/>
    </source>
</evidence>
<dbReference type="Pfam" id="PF01041">
    <property type="entry name" value="DegT_DnrJ_EryC1"/>
    <property type="match status" value="1"/>
</dbReference>
<dbReference type="InterPro" id="IPR015424">
    <property type="entry name" value="PyrdxlP-dep_Trfase"/>
</dbReference>
<organism evidence="2 3">
    <name type="scientific">Halorientalis brevis</name>
    <dbReference type="NCBI Taxonomy" id="1126241"/>
    <lineage>
        <taxon>Archaea</taxon>
        <taxon>Methanobacteriati</taxon>
        <taxon>Methanobacteriota</taxon>
        <taxon>Stenosarchaea group</taxon>
        <taxon>Halobacteria</taxon>
        <taxon>Halobacteriales</taxon>
        <taxon>Haloarculaceae</taxon>
        <taxon>Halorientalis</taxon>
    </lineage>
</organism>
<dbReference type="PANTHER" id="PTHR30244:SF34">
    <property type="entry name" value="DTDP-4-AMINO-4,6-DIDEOXYGALACTOSE TRANSAMINASE"/>
    <property type="match status" value="1"/>
</dbReference>
<dbReference type="GO" id="GO:0008483">
    <property type="term" value="F:transaminase activity"/>
    <property type="evidence" value="ECO:0007669"/>
    <property type="project" value="UniProtKB-KW"/>
</dbReference>
<comment type="similarity">
    <text evidence="1">Belongs to the DegT/DnrJ/EryC1 family.</text>
</comment>
<reference evidence="2 3" key="1">
    <citation type="journal article" date="2019" name="Int. J. Syst. Evol. Microbiol.">
        <title>The Global Catalogue of Microorganisms (GCM) 10K type strain sequencing project: providing services to taxonomists for standard genome sequencing and annotation.</title>
        <authorList>
            <consortium name="The Broad Institute Genomics Platform"/>
            <consortium name="The Broad Institute Genome Sequencing Center for Infectious Disease"/>
            <person name="Wu L."/>
            <person name="Ma J."/>
        </authorList>
    </citation>
    <scope>NUCLEOTIDE SEQUENCE [LARGE SCALE GENOMIC DNA]</scope>
    <source>
        <strain evidence="2 3">CGMCC 1.12125</strain>
    </source>
</reference>
<sequence>MSEPVAFTDIYVDESIVDRVTDVLRSERYVKGPMVEQFESAFADFCETDHAVGVASGTDAIYLALKAAGIGPGDDVLVPAHTFFASVSPVVELGANPVFVDIDPVTYTMGALDLEEKVADADNPQAVVPVHIYGHPAEMHSIANVARKHGLTLVEDCCQAHGATYRGDPVGSFGDAGCFSFYPSKNMTVAGDGGMLVTDDDDLAAEARAMRNHGRDDTGEHVRLGLNHRLSELHAAVGFEQLEHIDDWNQQRRDAARRYNDRLSDVSSVKAPNERSDVEHVYHLYVVHVADRDDLQETLEADGIETGIHYETPVHQHPAIRRHLDTIPSLTRTETLTDRILSLPMHPRITDEEIDRVCAAIERHYEE</sequence>
<keyword evidence="2" id="KW-0808">Transferase</keyword>
<proteinExistence type="inferred from homology"/>
<keyword evidence="1" id="KW-0663">Pyridoxal phosphate</keyword>